<reference evidence="3" key="1">
    <citation type="journal article" date="2019" name="Int. J. Syst. Evol. Microbiol.">
        <title>The Global Catalogue of Microorganisms (GCM) 10K type strain sequencing project: providing services to taxonomists for standard genome sequencing and annotation.</title>
        <authorList>
            <consortium name="The Broad Institute Genomics Platform"/>
            <consortium name="The Broad Institute Genome Sequencing Center for Infectious Disease"/>
            <person name="Wu L."/>
            <person name="Ma J."/>
        </authorList>
    </citation>
    <scope>NUCLEOTIDE SEQUENCE [LARGE SCALE GENOMIC DNA]</scope>
    <source>
        <strain evidence="3">CGMCC 4.5581</strain>
    </source>
</reference>
<accession>A0ABQ2G5Y7</accession>
<name>A0ABQ2G5Y7_9ACTN</name>
<protein>
    <submittedName>
        <fullName evidence="2">Uncharacterized protein</fullName>
    </submittedName>
</protein>
<dbReference type="Proteomes" id="UP000648663">
    <property type="component" value="Unassembled WGS sequence"/>
</dbReference>
<keyword evidence="3" id="KW-1185">Reference proteome</keyword>
<evidence type="ECO:0000313" key="2">
    <source>
        <dbReference type="EMBL" id="GGL77139.1"/>
    </source>
</evidence>
<sequence length="81" mass="8438">MRGGLGDPHGVLALQQEEELQGLVDRLDTVGRHTGGLRHARTLAGRSPAAAPGSPVGRSVVAGGEPDHHRVGRVAYQPFGK</sequence>
<gene>
    <name evidence="2" type="ORF">GCM10011589_36440</name>
</gene>
<comment type="caution">
    <text evidence="2">The sequence shown here is derived from an EMBL/GenBank/DDBJ whole genome shotgun (WGS) entry which is preliminary data.</text>
</comment>
<evidence type="ECO:0000313" key="3">
    <source>
        <dbReference type="Proteomes" id="UP000648663"/>
    </source>
</evidence>
<evidence type="ECO:0000256" key="1">
    <source>
        <dbReference type="SAM" id="MobiDB-lite"/>
    </source>
</evidence>
<feature type="compositionally biased region" description="Low complexity" evidence="1">
    <location>
        <begin position="44"/>
        <end position="59"/>
    </location>
</feature>
<organism evidence="2 3">
    <name type="scientific">Modestobacter marinus</name>
    <dbReference type="NCBI Taxonomy" id="477641"/>
    <lineage>
        <taxon>Bacteria</taxon>
        <taxon>Bacillati</taxon>
        <taxon>Actinomycetota</taxon>
        <taxon>Actinomycetes</taxon>
        <taxon>Geodermatophilales</taxon>
        <taxon>Geodermatophilaceae</taxon>
        <taxon>Modestobacter</taxon>
    </lineage>
</organism>
<dbReference type="EMBL" id="BMMI01000007">
    <property type="protein sequence ID" value="GGL77139.1"/>
    <property type="molecule type" value="Genomic_DNA"/>
</dbReference>
<proteinExistence type="predicted"/>
<feature type="region of interest" description="Disordered" evidence="1">
    <location>
        <begin position="38"/>
        <end position="81"/>
    </location>
</feature>